<comment type="caution">
    <text evidence="1">The sequence shown here is derived from an EMBL/GenBank/DDBJ whole genome shotgun (WGS) entry which is preliminary data.</text>
</comment>
<reference evidence="1" key="1">
    <citation type="submission" date="2020-10" db="EMBL/GenBank/DDBJ databases">
        <authorList>
            <person name="Gilroy R."/>
        </authorList>
    </citation>
    <scope>NUCLEOTIDE SEQUENCE</scope>
    <source>
        <strain evidence="1">ChiSjej4B22-8148</strain>
    </source>
</reference>
<evidence type="ECO:0000313" key="1">
    <source>
        <dbReference type="EMBL" id="HIR12839.1"/>
    </source>
</evidence>
<sequence>MSDESWAKDPSLSGIDPAKLQMLLSFTQQAQGKNQNELLPILMAAASQSKKNKMSFQPSEIEAIISVLKAGKSPEETQKIDRMWALMKQFGKMG</sequence>
<dbReference type="AlphaFoldDB" id="A0A9D1D8C2"/>
<protein>
    <submittedName>
        <fullName evidence="1">Uncharacterized protein</fullName>
    </submittedName>
</protein>
<dbReference type="EMBL" id="DVGK01000038">
    <property type="protein sequence ID" value="HIR12839.1"/>
    <property type="molecule type" value="Genomic_DNA"/>
</dbReference>
<organism evidence="1 2">
    <name type="scientific">Candidatus Choladousia intestinavium</name>
    <dbReference type="NCBI Taxonomy" id="2840727"/>
    <lineage>
        <taxon>Bacteria</taxon>
        <taxon>Bacillati</taxon>
        <taxon>Bacillota</taxon>
        <taxon>Clostridia</taxon>
        <taxon>Lachnospirales</taxon>
        <taxon>Lachnospiraceae</taxon>
        <taxon>Lachnospiraceae incertae sedis</taxon>
        <taxon>Candidatus Choladousia</taxon>
    </lineage>
</organism>
<dbReference type="Proteomes" id="UP000886757">
    <property type="component" value="Unassembled WGS sequence"/>
</dbReference>
<reference evidence="1" key="2">
    <citation type="journal article" date="2021" name="PeerJ">
        <title>Extensive microbial diversity within the chicken gut microbiome revealed by metagenomics and culture.</title>
        <authorList>
            <person name="Gilroy R."/>
            <person name="Ravi A."/>
            <person name="Getino M."/>
            <person name="Pursley I."/>
            <person name="Horton D.L."/>
            <person name="Alikhan N.F."/>
            <person name="Baker D."/>
            <person name="Gharbi K."/>
            <person name="Hall N."/>
            <person name="Watson M."/>
            <person name="Adriaenssens E.M."/>
            <person name="Foster-Nyarko E."/>
            <person name="Jarju S."/>
            <person name="Secka A."/>
            <person name="Antonio M."/>
            <person name="Oren A."/>
            <person name="Chaudhuri R.R."/>
            <person name="La Ragione R."/>
            <person name="Hildebrand F."/>
            <person name="Pallen M.J."/>
        </authorList>
    </citation>
    <scope>NUCLEOTIDE SEQUENCE</scope>
    <source>
        <strain evidence="1">ChiSjej4B22-8148</strain>
    </source>
</reference>
<evidence type="ECO:0000313" key="2">
    <source>
        <dbReference type="Proteomes" id="UP000886757"/>
    </source>
</evidence>
<accession>A0A9D1D8C2</accession>
<gene>
    <name evidence="1" type="ORF">IAB31_02815</name>
</gene>
<proteinExistence type="predicted"/>
<name>A0A9D1D8C2_9FIRM</name>